<evidence type="ECO:0000256" key="1">
    <source>
        <dbReference type="ARBA" id="ARBA00022448"/>
    </source>
</evidence>
<feature type="domain" description="FMN-binding" evidence="6">
    <location>
        <begin position="87"/>
        <end position="173"/>
    </location>
</feature>
<dbReference type="Pfam" id="PF04205">
    <property type="entry name" value="FMN_bind"/>
    <property type="match status" value="1"/>
</dbReference>
<keyword evidence="5" id="KW-0249">Electron transport</keyword>
<name>A0A381TCG2_9ZZZZ</name>
<dbReference type="GO" id="GO:0010181">
    <property type="term" value="F:FMN binding"/>
    <property type="evidence" value="ECO:0007669"/>
    <property type="project" value="InterPro"/>
</dbReference>
<dbReference type="InterPro" id="IPR010209">
    <property type="entry name" value="Ion_transpt_RnfG/RsxG"/>
</dbReference>
<dbReference type="GO" id="GO:0022900">
    <property type="term" value="P:electron transport chain"/>
    <property type="evidence" value="ECO:0007669"/>
    <property type="project" value="InterPro"/>
</dbReference>
<gene>
    <name evidence="7" type="ORF">METZ01_LOCUS66055</name>
</gene>
<evidence type="ECO:0000256" key="5">
    <source>
        <dbReference type="ARBA" id="ARBA00022982"/>
    </source>
</evidence>
<keyword evidence="4" id="KW-0288">FMN</keyword>
<evidence type="ECO:0000256" key="3">
    <source>
        <dbReference type="ARBA" id="ARBA00022630"/>
    </source>
</evidence>
<organism evidence="7">
    <name type="scientific">marine metagenome</name>
    <dbReference type="NCBI Taxonomy" id="408172"/>
    <lineage>
        <taxon>unclassified sequences</taxon>
        <taxon>metagenomes</taxon>
        <taxon>ecological metagenomes</taxon>
    </lineage>
</organism>
<evidence type="ECO:0000259" key="6">
    <source>
        <dbReference type="SMART" id="SM00900"/>
    </source>
</evidence>
<dbReference type="InterPro" id="IPR007329">
    <property type="entry name" value="FMN-bd"/>
</dbReference>
<accession>A0A381TCG2</accession>
<keyword evidence="1" id="KW-0813">Transport</keyword>
<keyword evidence="3" id="KW-0285">Flavoprotein</keyword>
<proteinExistence type="predicted"/>
<protein>
    <recommendedName>
        <fullName evidence="6">FMN-binding domain-containing protein</fullName>
    </recommendedName>
</protein>
<evidence type="ECO:0000256" key="4">
    <source>
        <dbReference type="ARBA" id="ARBA00022643"/>
    </source>
</evidence>
<dbReference type="PANTHER" id="PTHR36118">
    <property type="entry name" value="ION-TRANSLOCATING OXIDOREDUCTASE COMPLEX SUBUNIT G"/>
    <property type="match status" value="1"/>
</dbReference>
<dbReference type="PANTHER" id="PTHR36118:SF1">
    <property type="entry name" value="ION-TRANSLOCATING OXIDOREDUCTASE COMPLEX SUBUNIT G"/>
    <property type="match status" value="1"/>
</dbReference>
<dbReference type="GO" id="GO:0005886">
    <property type="term" value="C:plasma membrane"/>
    <property type="evidence" value="ECO:0007669"/>
    <property type="project" value="InterPro"/>
</dbReference>
<reference evidence="7" key="1">
    <citation type="submission" date="2018-05" db="EMBL/GenBank/DDBJ databases">
        <authorList>
            <person name="Lanie J.A."/>
            <person name="Ng W.-L."/>
            <person name="Kazmierczak K.M."/>
            <person name="Andrzejewski T.M."/>
            <person name="Davidsen T.M."/>
            <person name="Wayne K.J."/>
            <person name="Tettelin H."/>
            <person name="Glass J.I."/>
            <person name="Rusch D."/>
            <person name="Podicherti R."/>
            <person name="Tsui H.-C.T."/>
            <person name="Winkler M.E."/>
        </authorList>
    </citation>
    <scope>NUCLEOTIDE SEQUENCE</scope>
</reference>
<dbReference type="EMBL" id="UINC01004287">
    <property type="protein sequence ID" value="SVA13201.1"/>
    <property type="molecule type" value="Genomic_DNA"/>
</dbReference>
<dbReference type="SMART" id="SM00900">
    <property type="entry name" value="FMN_bind"/>
    <property type="match status" value="1"/>
</dbReference>
<dbReference type="GO" id="GO:0009055">
    <property type="term" value="F:electron transfer activity"/>
    <property type="evidence" value="ECO:0007669"/>
    <property type="project" value="InterPro"/>
</dbReference>
<sequence length="181" mass="20221">MTRSVTTTGLIVILGLMSAVHAQRWRATDDIPRYEEYLKEALPGAETFQFVNRGTPHYRGYRTDANGREELVGLGFFTVDFARGVRGYKGEIWMLVGMAPTGTLLDVSMVYHNEPFGYFSIDKPEFIGQFRGKSVLAPMTVGDDIDAISRATITNNSAVRSIRESARRMAREFLAEGGNEQ</sequence>
<evidence type="ECO:0000256" key="2">
    <source>
        <dbReference type="ARBA" id="ARBA00022553"/>
    </source>
</evidence>
<evidence type="ECO:0000313" key="7">
    <source>
        <dbReference type="EMBL" id="SVA13201.1"/>
    </source>
</evidence>
<keyword evidence="2" id="KW-0597">Phosphoprotein</keyword>
<dbReference type="AlphaFoldDB" id="A0A381TCG2"/>